<dbReference type="SUPFAM" id="SSF55729">
    <property type="entry name" value="Acyl-CoA N-acyltransferases (Nat)"/>
    <property type="match status" value="1"/>
</dbReference>
<comment type="similarity">
    <text evidence="3">Belongs to the acetyltransferase family. RimJ subfamily.</text>
</comment>
<comment type="caution">
    <text evidence="5">The sequence shown here is derived from an EMBL/GenBank/DDBJ whole genome shotgun (WGS) entry which is preliminary data.</text>
</comment>
<keyword evidence="6" id="KW-1185">Reference proteome</keyword>
<evidence type="ECO:0000259" key="4">
    <source>
        <dbReference type="PROSITE" id="PS51186"/>
    </source>
</evidence>
<dbReference type="EC" id="2.-.-.-" evidence="5"/>
<evidence type="ECO:0000313" key="5">
    <source>
        <dbReference type="EMBL" id="MEK0171800.1"/>
    </source>
</evidence>
<keyword evidence="2" id="KW-0012">Acyltransferase</keyword>
<dbReference type="InterPro" id="IPR051531">
    <property type="entry name" value="N-acetyltransferase"/>
</dbReference>
<dbReference type="RefSeq" id="WP_340196746.1">
    <property type="nucleotide sequence ID" value="NZ_JBBKAP010000045.1"/>
</dbReference>
<gene>
    <name evidence="5" type="ORF">WMN62_09985</name>
</gene>
<accession>A0ABU8YC01</accession>
<evidence type="ECO:0000256" key="2">
    <source>
        <dbReference type="ARBA" id="ARBA00023315"/>
    </source>
</evidence>
<sequence>MDTRLRLLRVDDAAMLAAVITASAEHLRPWEPTRAPAYFTEQGQHDVIVQSLAAERAGTAVPFVIESTDGELLGRITLSGITRGALQSCAMGYWIRADRLRQGHASRAVAAAAGHAFDVLRLHRVQAETLPENVGSQRALESAGFTRYGFAPEYIKIDGAWRDHVMFQLLAPPPATRRTR</sequence>
<dbReference type="EMBL" id="JBBLYY010000049">
    <property type="protein sequence ID" value="MEK0171800.1"/>
    <property type="molecule type" value="Genomic_DNA"/>
</dbReference>
<feature type="domain" description="N-acetyltransferase" evidence="4">
    <location>
        <begin position="3"/>
        <end position="172"/>
    </location>
</feature>
<dbReference type="PANTHER" id="PTHR43792">
    <property type="entry name" value="GNAT FAMILY, PUTATIVE (AFU_ORTHOLOGUE AFUA_3G00765)-RELATED-RELATED"/>
    <property type="match status" value="1"/>
</dbReference>
<evidence type="ECO:0000313" key="6">
    <source>
        <dbReference type="Proteomes" id="UP001370299"/>
    </source>
</evidence>
<keyword evidence="1 5" id="KW-0808">Transferase</keyword>
<dbReference type="Proteomes" id="UP001370299">
    <property type="component" value="Unassembled WGS sequence"/>
</dbReference>
<organism evidence="5 6">
    <name type="scientific">Curtobacterium citreum</name>
    <dbReference type="NCBI Taxonomy" id="2036"/>
    <lineage>
        <taxon>Bacteria</taxon>
        <taxon>Bacillati</taxon>
        <taxon>Actinomycetota</taxon>
        <taxon>Actinomycetes</taxon>
        <taxon>Micrococcales</taxon>
        <taxon>Microbacteriaceae</taxon>
        <taxon>Curtobacterium</taxon>
    </lineage>
</organism>
<dbReference type="InterPro" id="IPR016181">
    <property type="entry name" value="Acyl_CoA_acyltransferase"/>
</dbReference>
<dbReference type="PROSITE" id="PS51186">
    <property type="entry name" value="GNAT"/>
    <property type="match status" value="1"/>
</dbReference>
<dbReference type="GO" id="GO:0016740">
    <property type="term" value="F:transferase activity"/>
    <property type="evidence" value="ECO:0007669"/>
    <property type="project" value="UniProtKB-KW"/>
</dbReference>
<dbReference type="Gene3D" id="3.40.630.30">
    <property type="match status" value="1"/>
</dbReference>
<evidence type="ECO:0000256" key="3">
    <source>
        <dbReference type="ARBA" id="ARBA00038502"/>
    </source>
</evidence>
<proteinExistence type="inferred from homology"/>
<protein>
    <submittedName>
        <fullName evidence="5">GNAT family protein</fullName>
        <ecNumber evidence="5">2.-.-.-</ecNumber>
    </submittedName>
</protein>
<name>A0ABU8YC01_9MICO</name>
<dbReference type="InterPro" id="IPR000182">
    <property type="entry name" value="GNAT_dom"/>
</dbReference>
<evidence type="ECO:0000256" key="1">
    <source>
        <dbReference type="ARBA" id="ARBA00022679"/>
    </source>
</evidence>
<dbReference type="Pfam" id="PF13302">
    <property type="entry name" value="Acetyltransf_3"/>
    <property type="match status" value="1"/>
</dbReference>
<dbReference type="PANTHER" id="PTHR43792:SF8">
    <property type="entry name" value="[RIBOSOMAL PROTEIN US5]-ALANINE N-ACETYLTRANSFERASE"/>
    <property type="match status" value="1"/>
</dbReference>
<reference evidence="5 6" key="1">
    <citation type="submission" date="2024-03" db="EMBL/GenBank/DDBJ databases">
        <title>Whole genomes of four grape xylem sap localized bacterial endophytes.</title>
        <authorList>
            <person name="Kumar G."/>
            <person name="Savka M.A."/>
        </authorList>
    </citation>
    <scope>NUCLEOTIDE SEQUENCE [LARGE SCALE GENOMIC DNA]</scope>
    <source>
        <strain evidence="5 6">RIT_GXS8</strain>
    </source>
</reference>